<keyword evidence="2" id="KW-1185">Reference proteome</keyword>
<sequence length="182" mass="18895">MEYAAPGESFRLPGLPDVFTEFGRPVLVLARPEVGSVCMFGTGGIDGSPWTVDADYVDQAGSGVTHLALVRTHRPVESRVVDRDPLGLLRSAVSSFLTNGVEAGSPEEQCRILDDAHAAAEAAVARPAVVRIDGGPVGCVALEIGSRRGFVVEHGDVVVTVVLAVAPAGDVELVTVPVTASR</sequence>
<evidence type="ECO:0000313" key="2">
    <source>
        <dbReference type="Proteomes" id="UP001285521"/>
    </source>
</evidence>
<evidence type="ECO:0000313" key="1">
    <source>
        <dbReference type="EMBL" id="MDX8033513.1"/>
    </source>
</evidence>
<dbReference type="EMBL" id="JAXAVW010000021">
    <property type="protein sequence ID" value="MDX8033513.1"/>
    <property type="molecule type" value="Genomic_DNA"/>
</dbReference>
<reference evidence="1 2" key="1">
    <citation type="submission" date="2023-11" db="EMBL/GenBank/DDBJ databases">
        <title>Lentzea sokolovensis, sp. nov., Lentzea kristufkii, sp. nov., and Lentzea miocenensis, sp. nov., rare actinobacteria from Sokolov Coal Basin, Miocene lacustrine sediment, Czech Republic.</title>
        <authorList>
            <person name="Lara A."/>
            <person name="Kotroba L."/>
            <person name="Nouioui I."/>
            <person name="Neumann-Schaal M."/>
            <person name="Mast Y."/>
            <person name="Chronakova A."/>
        </authorList>
    </citation>
    <scope>NUCLEOTIDE SEQUENCE [LARGE SCALE GENOMIC DNA]</scope>
    <source>
        <strain evidence="1 2">BCCO 10_0856</strain>
    </source>
</reference>
<dbReference type="Proteomes" id="UP001285521">
    <property type="component" value="Unassembled WGS sequence"/>
</dbReference>
<protein>
    <submittedName>
        <fullName evidence="1">Uncharacterized protein</fullName>
    </submittedName>
</protein>
<comment type="caution">
    <text evidence="1">The sequence shown here is derived from an EMBL/GenBank/DDBJ whole genome shotgun (WGS) entry which is preliminary data.</text>
</comment>
<accession>A0ABU4T5T2</accession>
<name>A0ABU4T5T2_9PSEU</name>
<organism evidence="1 2">
    <name type="scientific">Lentzea miocenica</name>
    <dbReference type="NCBI Taxonomy" id="3095431"/>
    <lineage>
        <taxon>Bacteria</taxon>
        <taxon>Bacillati</taxon>
        <taxon>Actinomycetota</taxon>
        <taxon>Actinomycetes</taxon>
        <taxon>Pseudonocardiales</taxon>
        <taxon>Pseudonocardiaceae</taxon>
        <taxon>Lentzea</taxon>
    </lineage>
</organism>
<proteinExistence type="predicted"/>
<dbReference type="RefSeq" id="WP_319968544.1">
    <property type="nucleotide sequence ID" value="NZ_JAXAVW010000021.1"/>
</dbReference>
<gene>
    <name evidence="1" type="ORF">SK803_25115</name>
</gene>